<dbReference type="Gene3D" id="4.10.240.10">
    <property type="entry name" value="Zn(2)-C6 fungal-type DNA-binding domain"/>
    <property type="match status" value="1"/>
</dbReference>
<evidence type="ECO:0008006" key="12">
    <source>
        <dbReference type="Google" id="ProtNLM"/>
    </source>
</evidence>
<feature type="domain" description="Zn(2)-C6 fungal-type" evidence="8">
    <location>
        <begin position="81"/>
        <end position="108"/>
    </location>
</feature>
<dbReference type="AlphaFoldDB" id="A0A7C8M8C8"/>
<dbReference type="Pfam" id="PF00096">
    <property type="entry name" value="zf-C2H2"/>
    <property type="match status" value="2"/>
</dbReference>
<keyword evidence="3" id="KW-0805">Transcription regulation</keyword>
<keyword evidence="5" id="KW-0539">Nucleus</keyword>
<evidence type="ECO:0000256" key="4">
    <source>
        <dbReference type="ARBA" id="ARBA00023163"/>
    </source>
</evidence>
<evidence type="ECO:0000256" key="6">
    <source>
        <dbReference type="PROSITE-ProRule" id="PRU00042"/>
    </source>
</evidence>
<feature type="domain" description="C2H2-type" evidence="9">
    <location>
        <begin position="30"/>
        <end position="58"/>
    </location>
</feature>
<feature type="region of interest" description="Disordered" evidence="7">
    <location>
        <begin position="116"/>
        <end position="173"/>
    </location>
</feature>
<keyword evidence="6" id="KW-0863">Zinc-finger</keyword>
<dbReference type="PROSITE" id="PS00463">
    <property type="entry name" value="ZN2_CY6_FUNGAL_1"/>
    <property type="match status" value="1"/>
</dbReference>
<evidence type="ECO:0000256" key="7">
    <source>
        <dbReference type="SAM" id="MobiDB-lite"/>
    </source>
</evidence>
<dbReference type="CDD" id="cd00067">
    <property type="entry name" value="GAL4"/>
    <property type="match status" value="1"/>
</dbReference>
<dbReference type="OrthoDB" id="40579at2759"/>
<dbReference type="Proteomes" id="UP000481861">
    <property type="component" value="Unassembled WGS sequence"/>
</dbReference>
<keyword evidence="2" id="KW-0862">Zinc</keyword>
<accession>A0A7C8M8C8</accession>
<dbReference type="Gene3D" id="3.30.160.60">
    <property type="entry name" value="Classic Zinc Finger"/>
    <property type="match status" value="2"/>
</dbReference>
<dbReference type="PROSITE" id="PS50048">
    <property type="entry name" value="ZN2_CY6_FUNGAL_2"/>
    <property type="match status" value="1"/>
</dbReference>
<keyword evidence="11" id="KW-1185">Reference proteome</keyword>
<gene>
    <name evidence="10" type="ORF">BDV95DRAFT_43370</name>
</gene>
<dbReference type="SUPFAM" id="SSF57667">
    <property type="entry name" value="beta-beta-alpha zinc fingers"/>
    <property type="match status" value="1"/>
</dbReference>
<protein>
    <recommendedName>
        <fullName evidence="12">Fungal-specific transcription factor domain-containing protein</fullName>
    </recommendedName>
</protein>
<evidence type="ECO:0000313" key="11">
    <source>
        <dbReference type="Proteomes" id="UP000481861"/>
    </source>
</evidence>
<evidence type="ECO:0000256" key="1">
    <source>
        <dbReference type="ARBA" id="ARBA00022723"/>
    </source>
</evidence>
<dbReference type="GO" id="GO:0000981">
    <property type="term" value="F:DNA-binding transcription factor activity, RNA polymerase II-specific"/>
    <property type="evidence" value="ECO:0007669"/>
    <property type="project" value="InterPro"/>
</dbReference>
<evidence type="ECO:0000256" key="5">
    <source>
        <dbReference type="ARBA" id="ARBA00023242"/>
    </source>
</evidence>
<feature type="compositionally biased region" description="Basic and acidic residues" evidence="7">
    <location>
        <begin position="185"/>
        <end position="194"/>
    </location>
</feature>
<dbReference type="GO" id="GO:0008270">
    <property type="term" value="F:zinc ion binding"/>
    <property type="evidence" value="ECO:0007669"/>
    <property type="project" value="UniProtKB-KW"/>
</dbReference>
<feature type="compositionally biased region" description="Acidic residues" evidence="7">
    <location>
        <begin position="57"/>
        <end position="67"/>
    </location>
</feature>
<feature type="domain" description="C2H2-type" evidence="9">
    <location>
        <begin position="2"/>
        <end position="29"/>
    </location>
</feature>
<evidence type="ECO:0000259" key="9">
    <source>
        <dbReference type="PROSITE" id="PS50157"/>
    </source>
</evidence>
<dbReference type="InterPro" id="IPR036864">
    <property type="entry name" value="Zn2-C6_fun-type_DNA-bd_sf"/>
</dbReference>
<dbReference type="SUPFAM" id="SSF57701">
    <property type="entry name" value="Zn2/Cys6 DNA-binding domain"/>
    <property type="match status" value="1"/>
</dbReference>
<evidence type="ECO:0000256" key="3">
    <source>
        <dbReference type="ARBA" id="ARBA00023015"/>
    </source>
</evidence>
<evidence type="ECO:0000256" key="2">
    <source>
        <dbReference type="ARBA" id="ARBA00022833"/>
    </source>
</evidence>
<dbReference type="InterPro" id="IPR036236">
    <property type="entry name" value="Znf_C2H2_sf"/>
</dbReference>
<reference evidence="10 11" key="1">
    <citation type="submission" date="2020-01" db="EMBL/GenBank/DDBJ databases">
        <authorList>
            <consortium name="DOE Joint Genome Institute"/>
            <person name="Haridas S."/>
            <person name="Albert R."/>
            <person name="Binder M."/>
            <person name="Bloem J."/>
            <person name="Labutti K."/>
            <person name="Salamov A."/>
            <person name="Andreopoulos B."/>
            <person name="Baker S.E."/>
            <person name="Barry K."/>
            <person name="Bills G."/>
            <person name="Bluhm B.H."/>
            <person name="Cannon C."/>
            <person name="Castanera R."/>
            <person name="Culley D.E."/>
            <person name="Daum C."/>
            <person name="Ezra D."/>
            <person name="Gonzalez J.B."/>
            <person name="Henrissat B."/>
            <person name="Kuo A."/>
            <person name="Liang C."/>
            <person name="Lipzen A."/>
            <person name="Lutzoni F."/>
            <person name="Magnuson J."/>
            <person name="Mondo S."/>
            <person name="Nolan M."/>
            <person name="Ohm R."/>
            <person name="Pangilinan J."/>
            <person name="Park H.-J.H."/>
            <person name="Ramirez L."/>
            <person name="Alfaro M."/>
            <person name="Sun H."/>
            <person name="Tritt A."/>
            <person name="Yoshinaga Y."/>
            <person name="Zwiers L.-H.L."/>
            <person name="Turgeon B.G."/>
            <person name="Goodwin S.B."/>
            <person name="Spatafora J.W."/>
            <person name="Crous P.W."/>
            <person name="Grigoriev I.V."/>
        </authorList>
    </citation>
    <scope>NUCLEOTIDE SEQUENCE [LARGE SCALE GENOMIC DNA]</scope>
    <source>
        <strain evidence="10 11">CBS 611.86</strain>
    </source>
</reference>
<dbReference type="SMART" id="SM00355">
    <property type="entry name" value="ZnF_C2H2"/>
    <property type="match status" value="2"/>
</dbReference>
<dbReference type="PROSITE" id="PS00028">
    <property type="entry name" value="ZINC_FINGER_C2H2_1"/>
    <property type="match status" value="2"/>
</dbReference>
<evidence type="ECO:0000313" key="10">
    <source>
        <dbReference type="EMBL" id="KAF2871556.1"/>
    </source>
</evidence>
<sequence length="583" mass="65111">MMFCSYCGQGFKRDEHLERHILTHTNVRPFRCRDCRLAFKRKDLLRRHYRSIHAPPSDDDNQPDDDTAPSRNAGAGRIPIACINCAASKTKCDNQMPCGRCVKKKLTCERRTYRRSSCKDNTKPIQPPTSEIKPQRDDSTSHMQFEWDSAGNSGESPRGPNSPLSDPTASARRGDLADLSISEAQHEREDHEYTSEQTAASSPSPKALIDTLDPGTDTVSYQSIESLPQFRSTDSMDIHLTTDISFPAFFPSTQQAPTFHDVDFDILMQDCNFDELLAGTNATPRLLSASSETFSDSDWSFVQEDVAVRKISYPVVAAPMAALPTNFADPDLSSQWSSFCCNPRIGDAPSSTFTSLTSLASLRLLDNPAIWSLCSLPSDIAHGQNSPLAIFPSDFTHCESFTRDRLLAVTQQIWRMSREKIVSSFSADRQQETTNAWMERIILLPPTEIIQQILQKYVTHESQRFHLLPAQEFPTSASLLDTENKILSGIQTLSIIAQVTRSAPAAEARALSNGLAEVCRIVIQDAESAMHPEFLDASLSLLQLLQWSGDAWHMTSVPKLWEQHAKVQFRRNLPLTTNLLISS</sequence>
<dbReference type="PANTHER" id="PTHR47660:SF2">
    <property type="entry name" value="TRANSCRIPTION FACTOR WITH C2H2 AND ZN(2)-CYS(6) DNA BINDING DOMAIN (EUROFUNG)"/>
    <property type="match status" value="1"/>
</dbReference>
<dbReference type="EMBL" id="JAADJZ010000011">
    <property type="protein sequence ID" value="KAF2871556.1"/>
    <property type="molecule type" value="Genomic_DNA"/>
</dbReference>
<comment type="caution">
    <text evidence="10">The sequence shown here is derived from an EMBL/GenBank/DDBJ whole genome shotgun (WGS) entry which is preliminary data.</text>
</comment>
<dbReference type="PANTHER" id="PTHR47660">
    <property type="entry name" value="TRANSCRIPTION FACTOR WITH C2H2 AND ZN(2)-CYS(6) DNA BINDING DOMAIN (EUROFUNG)-RELATED-RELATED"/>
    <property type="match status" value="1"/>
</dbReference>
<evidence type="ECO:0000259" key="8">
    <source>
        <dbReference type="PROSITE" id="PS50048"/>
    </source>
</evidence>
<feature type="region of interest" description="Disordered" evidence="7">
    <location>
        <begin position="51"/>
        <end position="73"/>
    </location>
</feature>
<name>A0A7C8M8C8_9PLEO</name>
<feature type="region of interest" description="Disordered" evidence="7">
    <location>
        <begin position="185"/>
        <end position="206"/>
    </location>
</feature>
<dbReference type="InterPro" id="IPR001138">
    <property type="entry name" value="Zn2Cys6_DnaBD"/>
</dbReference>
<keyword evidence="1" id="KW-0479">Metal-binding</keyword>
<dbReference type="PROSITE" id="PS50157">
    <property type="entry name" value="ZINC_FINGER_C2H2_2"/>
    <property type="match status" value="2"/>
</dbReference>
<keyword evidence="4" id="KW-0804">Transcription</keyword>
<organism evidence="10 11">
    <name type="scientific">Massariosphaeria phaeospora</name>
    <dbReference type="NCBI Taxonomy" id="100035"/>
    <lineage>
        <taxon>Eukaryota</taxon>
        <taxon>Fungi</taxon>
        <taxon>Dikarya</taxon>
        <taxon>Ascomycota</taxon>
        <taxon>Pezizomycotina</taxon>
        <taxon>Dothideomycetes</taxon>
        <taxon>Pleosporomycetidae</taxon>
        <taxon>Pleosporales</taxon>
        <taxon>Pleosporales incertae sedis</taxon>
        <taxon>Massariosphaeria</taxon>
    </lineage>
</organism>
<feature type="compositionally biased region" description="Polar residues" evidence="7">
    <location>
        <begin position="195"/>
        <end position="204"/>
    </location>
</feature>
<proteinExistence type="predicted"/>
<dbReference type="Pfam" id="PF00172">
    <property type="entry name" value="Zn_clus"/>
    <property type="match status" value="1"/>
</dbReference>
<dbReference type="InterPro" id="IPR013087">
    <property type="entry name" value="Znf_C2H2_type"/>
</dbReference>